<dbReference type="InterPro" id="IPR001680">
    <property type="entry name" value="WD40_rpt"/>
</dbReference>
<dbReference type="Gene3D" id="2.130.10.10">
    <property type="entry name" value="YVTN repeat-like/Quinoprotein amine dehydrogenase"/>
    <property type="match status" value="1"/>
</dbReference>
<dbReference type="GO" id="GO:0005737">
    <property type="term" value="C:cytoplasm"/>
    <property type="evidence" value="ECO:0007669"/>
    <property type="project" value="UniProtKB-ARBA"/>
</dbReference>
<evidence type="ECO:0000256" key="2">
    <source>
        <dbReference type="ARBA" id="ARBA00022737"/>
    </source>
</evidence>
<dbReference type="Proteomes" id="UP000041254">
    <property type="component" value="Unassembled WGS sequence"/>
</dbReference>
<dbReference type="SMART" id="SM00320">
    <property type="entry name" value="WD40"/>
    <property type="match status" value="2"/>
</dbReference>
<keyword evidence="6" id="KW-1185">Reference proteome</keyword>
<dbReference type="AlphaFoldDB" id="A0A0G4EWM0"/>
<dbReference type="EMBL" id="CDMY01000327">
    <property type="protein sequence ID" value="CEM02459.1"/>
    <property type="molecule type" value="Genomic_DNA"/>
</dbReference>
<evidence type="ECO:0000256" key="3">
    <source>
        <dbReference type="ARBA" id="ARBA00025740"/>
    </source>
</evidence>
<dbReference type="InterPro" id="IPR048720">
    <property type="entry name" value="PROPPIN"/>
</dbReference>
<keyword evidence="2" id="KW-0677">Repeat</keyword>
<protein>
    <recommendedName>
        <fullName evidence="7">Autophagy-related protein 18</fullName>
    </recommendedName>
</protein>
<dbReference type="STRING" id="1169540.A0A0G4EWM0"/>
<dbReference type="Pfam" id="PF21032">
    <property type="entry name" value="PROPPIN"/>
    <property type="match status" value="1"/>
</dbReference>
<dbReference type="InParanoid" id="A0A0G4EWM0"/>
<gene>
    <name evidence="5" type="ORF">Vbra_13608</name>
</gene>
<sequence length="568" mass="60097">MEGSVTYLAFNQDCTCLAVGTRGGFSIYGCDPFQLLYREEGSSISVVEMLYCTSLVAVVGSGDTPSSSCRQLTLYNTKERKAIMRMNFSTMITAVRMNQKRLVVLLSQKIHFFDLKSMHALHCIERIAHTSVDPALCALSSSLDRGVLATPTVSDPPAGLISLLDTHTLKPLGNTLAHHSPLKAICLNQSGTLLASASSKGTVIRVFSVPSLDRIATFRRGTVECSIYSLSFSRDNLFLTATGSSGTIHIFKAPDEALPPTPNGRDHTSTRPPMHRTSGGWTDTSSGGPTSYARPNGVHNGAAGSSSSSRASDDASGGPFFRPSPSPPPISSAHRHDRTDPSTSPLLSLASQATAASMASVASMASGVANAASTTFSTTLMNYLPASCRDLFDATRCFAWTKLKTPPDLPSIATVNYKAATGMYELVVACMSGCAYVYEWSADTGGECRLRAEHFLRSSLQSYDLFNSYRAANHSSSLPCSPPEHPTHTAEDEPPSAAHQPPSSPPQCPPSSAVPQQEQHQQQHAPPPAGDRSDSTSTSDHSSTDADLMAAGAAAEGIQGMQGKGGVT</sequence>
<feature type="compositionally biased region" description="Low complexity" evidence="4">
    <location>
        <begin position="535"/>
        <end position="559"/>
    </location>
</feature>
<feature type="compositionally biased region" description="Low complexity" evidence="4">
    <location>
        <begin position="277"/>
        <end position="291"/>
    </location>
</feature>
<dbReference type="VEuPathDB" id="CryptoDB:Vbra_13608"/>
<feature type="region of interest" description="Disordered" evidence="4">
    <location>
        <begin position="253"/>
        <end position="345"/>
    </location>
</feature>
<evidence type="ECO:0000313" key="6">
    <source>
        <dbReference type="Proteomes" id="UP000041254"/>
    </source>
</evidence>
<dbReference type="SUPFAM" id="SSF50978">
    <property type="entry name" value="WD40 repeat-like"/>
    <property type="match status" value="1"/>
</dbReference>
<accession>A0A0G4EWM0</accession>
<comment type="similarity">
    <text evidence="3">Belongs to the WD repeat PROPPIN family.</text>
</comment>
<evidence type="ECO:0000256" key="4">
    <source>
        <dbReference type="SAM" id="MobiDB-lite"/>
    </source>
</evidence>
<reference evidence="5 6" key="1">
    <citation type="submission" date="2014-11" db="EMBL/GenBank/DDBJ databases">
        <authorList>
            <person name="Zhu J."/>
            <person name="Qi W."/>
            <person name="Song R."/>
        </authorList>
    </citation>
    <scope>NUCLEOTIDE SEQUENCE [LARGE SCALE GENOMIC DNA]</scope>
</reference>
<dbReference type="InterPro" id="IPR036322">
    <property type="entry name" value="WD40_repeat_dom_sf"/>
</dbReference>
<proteinExistence type="inferred from homology"/>
<evidence type="ECO:0000256" key="1">
    <source>
        <dbReference type="ARBA" id="ARBA00022574"/>
    </source>
</evidence>
<dbReference type="InterPro" id="IPR015943">
    <property type="entry name" value="WD40/YVTN_repeat-like_dom_sf"/>
</dbReference>
<evidence type="ECO:0008006" key="7">
    <source>
        <dbReference type="Google" id="ProtNLM"/>
    </source>
</evidence>
<organism evidence="5 6">
    <name type="scientific">Vitrella brassicaformis (strain CCMP3155)</name>
    <dbReference type="NCBI Taxonomy" id="1169540"/>
    <lineage>
        <taxon>Eukaryota</taxon>
        <taxon>Sar</taxon>
        <taxon>Alveolata</taxon>
        <taxon>Colpodellida</taxon>
        <taxon>Vitrellaceae</taxon>
        <taxon>Vitrella</taxon>
    </lineage>
</organism>
<name>A0A0G4EWM0_VITBC</name>
<evidence type="ECO:0000313" key="5">
    <source>
        <dbReference type="EMBL" id="CEM02459.1"/>
    </source>
</evidence>
<feature type="compositionally biased region" description="Low complexity" evidence="4">
    <location>
        <begin position="510"/>
        <end position="524"/>
    </location>
</feature>
<feature type="compositionally biased region" description="Low complexity" evidence="4">
    <location>
        <begin position="301"/>
        <end position="321"/>
    </location>
</feature>
<keyword evidence="1" id="KW-0853">WD repeat</keyword>
<feature type="region of interest" description="Disordered" evidence="4">
    <location>
        <begin position="475"/>
        <end position="568"/>
    </location>
</feature>
<dbReference type="OrthoDB" id="1667587at2759"/>
<dbReference type="PANTHER" id="PTHR11227">
    <property type="entry name" value="WD-REPEAT PROTEIN INTERACTING WITH PHOSPHOINOSIDES WIPI -RELATED"/>
    <property type="match status" value="1"/>
</dbReference>